<sequence>MRKLIVSLVCLVLTLFQPDAFSAEKEQSSDIIATVNGKNITQEMLVIRLKNFTDTAPETLNAIRQEIIDQLITDILLEEFIDKQGLIVTPEEIEREVVQIRNNISGSQKNAFQSLEQILVSIGSNIDEFKKSVKYSIALEKYFRNKFDDKTLKNYFKENKDIFGGGSVKVSHILIDTRNMKTQEEISHALEQIKNIKSEIDRGAAFDEIAKKYSNCPSAQNGGNLGFIQRKGNFAKSFLDTAFSLKVDQVSEPVQTEYGYHLIKVTEKKEGTNIQFEDVREKVRIEMLDAEILKLLDRLRKEAKIVMNH</sequence>
<keyword evidence="1 4" id="KW-0413">Isomerase</keyword>
<dbReference type="RefSeq" id="WP_052563830.1">
    <property type="nucleotide sequence ID" value="NZ_BAFN01000001.1"/>
</dbReference>
<dbReference type="Gene3D" id="3.10.50.40">
    <property type="match status" value="1"/>
</dbReference>
<dbReference type="GO" id="GO:0016853">
    <property type="term" value="F:isomerase activity"/>
    <property type="evidence" value="ECO:0007669"/>
    <property type="project" value="UniProtKB-KW"/>
</dbReference>
<dbReference type="Proteomes" id="UP000032309">
    <property type="component" value="Unassembled WGS sequence"/>
</dbReference>
<accession>A0ABQ0JYA3</accession>
<proteinExistence type="predicted"/>
<comment type="caution">
    <text evidence="4">The sequence shown here is derived from an EMBL/GenBank/DDBJ whole genome shotgun (WGS) entry which is preliminary data.</text>
</comment>
<evidence type="ECO:0000256" key="1">
    <source>
        <dbReference type="PROSITE-ProRule" id="PRU00278"/>
    </source>
</evidence>
<dbReference type="InterPro" id="IPR046357">
    <property type="entry name" value="PPIase_dom_sf"/>
</dbReference>
<dbReference type="PANTHER" id="PTHR47245:SF2">
    <property type="entry name" value="PEPTIDYL-PROLYL CIS-TRANS ISOMERASE HP_0175-RELATED"/>
    <property type="match status" value="1"/>
</dbReference>
<evidence type="ECO:0000256" key="2">
    <source>
        <dbReference type="SAM" id="SignalP"/>
    </source>
</evidence>
<evidence type="ECO:0000313" key="4">
    <source>
        <dbReference type="EMBL" id="GAN33740.1"/>
    </source>
</evidence>
<feature type="signal peptide" evidence="2">
    <location>
        <begin position="1"/>
        <end position="22"/>
    </location>
</feature>
<dbReference type="InterPro" id="IPR000297">
    <property type="entry name" value="PPIase_PpiC"/>
</dbReference>
<evidence type="ECO:0000259" key="3">
    <source>
        <dbReference type="PROSITE" id="PS50198"/>
    </source>
</evidence>
<dbReference type="EMBL" id="BAFN01000001">
    <property type="protein sequence ID" value="GAN33740.1"/>
    <property type="molecule type" value="Genomic_DNA"/>
</dbReference>
<keyword evidence="1" id="KW-0697">Rotamase</keyword>
<feature type="domain" description="PpiC" evidence="3">
    <location>
        <begin position="165"/>
        <end position="267"/>
    </location>
</feature>
<dbReference type="PROSITE" id="PS50198">
    <property type="entry name" value="PPIC_PPIASE_2"/>
    <property type="match status" value="1"/>
</dbReference>
<feature type="chain" id="PRO_5046577549" evidence="2">
    <location>
        <begin position="23"/>
        <end position="309"/>
    </location>
</feature>
<name>A0ABQ0JYA3_9BACT</name>
<reference evidence="5" key="1">
    <citation type="journal article" date="2015" name="Genome Announc.">
        <title>Draft Genome Sequence of an Anaerobic Ammonium-Oxidizing Bacterium, "Candidatus Brocadia sinica".</title>
        <authorList>
            <person name="Oshiki M."/>
            <person name="Shinyako-Hata K."/>
            <person name="Satoh H."/>
            <person name="Okabe S."/>
        </authorList>
    </citation>
    <scope>NUCLEOTIDE SEQUENCE [LARGE SCALE GENOMIC DNA]</scope>
    <source>
        <strain evidence="5">JPN1</strain>
    </source>
</reference>
<dbReference type="InterPro" id="IPR027304">
    <property type="entry name" value="Trigger_fact/SurA_dom_sf"/>
</dbReference>
<protein>
    <submittedName>
        <fullName evidence="4">Peptidyl-prolyl cis-trans isomerase</fullName>
    </submittedName>
</protein>
<organism evidence="4 5">
    <name type="scientific">Candidatus Brocadia sinica JPN1</name>
    <dbReference type="NCBI Taxonomy" id="1197129"/>
    <lineage>
        <taxon>Bacteria</taxon>
        <taxon>Pseudomonadati</taxon>
        <taxon>Planctomycetota</taxon>
        <taxon>Candidatus Brocadiia</taxon>
        <taxon>Candidatus Brocadiales</taxon>
        <taxon>Candidatus Brocadiaceae</taxon>
        <taxon>Candidatus Brocadia</taxon>
    </lineage>
</organism>
<dbReference type="SUPFAM" id="SSF54534">
    <property type="entry name" value="FKBP-like"/>
    <property type="match status" value="1"/>
</dbReference>
<dbReference type="Gene3D" id="1.10.4030.10">
    <property type="entry name" value="Porin chaperone SurA, peptide-binding domain"/>
    <property type="match status" value="1"/>
</dbReference>
<dbReference type="SUPFAM" id="SSF109998">
    <property type="entry name" value="Triger factor/SurA peptide-binding domain-like"/>
    <property type="match status" value="1"/>
</dbReference>
<keyword evidence="2" id="KW-0732">Signal</keyword>
<dbReference type="Pfam" id="PF13616">
    <property type="entry name" value="Rotamase_3"/>
    <property type="match status" value="1"/>
</dbReference>
<keyword evidence="5" id="KW-1185">Reference proteome</keyword>
<dbReference type="Pfam" id="PF13624">
    <property type="entry name" value="SurA_N_3"/>
    <property type="match status" value="1"/>
</dbReference>
<evidence type="ECO:0000313" key="5">
    <source>
        <dbReference type="Proteomes" id="UP000032309"/>
    </source>
</evidence>
<dbReference type="InterPro" id="IPR050245">
    <property type="entry name" value="PrsA_foldase"/>
</dbReference>
<dbReference type="PANTHER" id="PTHR47245">
    <property type="entry name" value="PEPTIDYLPROLYL ISOMERASE"/>
    <property type="match status" value="1"/>
</dbReference>
<gene>
    <name evidence="4" type="ORF">BROSI_A2274</name>
</gene>